<keyword evidence="12" id="KW-0546">Nucleotide metabolism</keyword>
<comment type="cofactor">
    <cofactor evidence="1">
        <name>Mn(2+)</name>
        <dbReference type="ChEBI" id="CHEBI:29035"/>
    </cofactor>
</comment>
<proteinExistence type="inferred from homology"/>
<dbReference type="InterPro" id="IPR029001">
    <property type="entry name" value="ITPase-like_fam"/>
</dbReference>
<reference evidence="19 20" key="1">
    <citation type="journal article" date="2004" name="Proc. Natl. Acad. Sci. U.S.A.">
        <title>Genome sequence of Picrophilus torridus and its implications for life around pH 0.</title>
        <authorList>
            <person name="Futterer O."/>
            <person name="Angelov A."/>
            <person name="Liesegang H."/>
            <person name="Gottschalk G."/>
            <person name="Schleper C."/>
            <person name="Schepers B."/>
            <person name="Dock C."/>
            <person name="Antranikian G."/>
            <person name="Liebl W."/>
        </authorList>
    </citation>
    <scope>NUCLEOTIDE SEQUENCE [LARGE SCALE GENOMIC DNA]</scope>
    <source>
        <strain evidence="20">ATCC 700027 / DSM 9790 / JCM 10055 / NBRC 100828</strain>
    </source>
</reference>
<evidence type="ECO:0000256" key="10">
    <source>
        <dbReference type="ARBA" id="ARBA00022842"/>
    </source>
</evidence>
<evidence type="ECO:0000256" key="16">
    <source>
        <dbReference type="HAMAP-Rule" id="MF_00647"/>
    </source>
</evidence>
<evidence type="ECO:0000256" key="3">
    <source>
        <dbReference type="ARBA" id="ARBA00022490"/>
    </source>
</evidence>
<dbReference type="NCBIfam" id="NF002250">
    <property type="entry name" value="PRK01170.1"/>
    <property type="match status" value="1"/>
</dbReference>
<dbReference type="EMBL" id="AE017261">
    <property type="protein sequence ID" value="AAT43093.1"/>
    <property type="molecule type" value="Genomic_DNA"/>
</dbReference>
<evidence type="ECO:0000256" key="5">
    <source>
        <dbReference type="ARBA" id="ARBA00022695"/>
    </source>
</evidence>
<gene>
    <name evidence="16" type="primary">coaD</name>
    <name evidence="19" type="ordered locus">PTO0508</name>
</gene>
<dbReference type="NCBIfam" id="TIGR00125">
    <property type="entry name" value="cyt_tran_rel"/>
    <property type="match status" value="1"/>
</dbReference>
<evidence type="ECO:0000256" key="8">
    <source>
        <dbReference type="ARBA" id="ARBA00022801"/>
    </source>
</evidence>
<evidence type="ECO:0000256" key="11">
    <source>
        <dbReference type="ARBA" id="ARBA00022993"/>
    </source>
</evidence>
<dbReference type="GO" id="GO:0006772">
    <property type="term" value="P:thiamine metabolic process"/>
    <property type="evidence" value="ECO:0007669"/>
    <property type="project" value="TreeGrafter"/>
</dbReference>
<dbReference type="InterPro" id="IPR014729">
    <property type="entry name" value="Rossmann-like_a/b/a_fold"/>
</dbReference>
<dbReference type="CDD" id="cd02164">
    <property type="entry name" value="PPAT_CoAS"/>
    <property type="match status" value="1"/>
</dbReference>
<dbReference type="InParanoid" id="Q6L1Q9"/>
<dbReference type="GO" id="GO:0103023">
    <property type="term" value="F:ITPase activity"/>
    <property type="evidence" value="ECO:0007669"/>
    <property type="project" value="UniProtKB-EC"/>
</dbReference>
<dbReference type="Gene3D" id="3.40.50.620">
    <property type="entry name" value="HUPs"/>
    <property type="match status" value="1"/>
</dbReference>
<dbReference type="InterPro" id="IPR050299">
    <property type="entry name" value="YjjX_NTPase"/>
</dbReference>
<keyword evidence="9 16" id="KW-0067">ATP-binding</keyword>
<accession>Q6L1Q9</accession>
<evidence type="ECO:0000256" key="7">
    <source>
        <dbReference type="ARBA" id="ARBA00022741"/>
    </source>
</evidence>
<dbReference type="EC" id="2.7.7.3" evidence="16"/>
<dbReference type="KEGG" id="pto:PTO0508"/>
<dbReference type="InterPro" id="IPR004821">
    <property type="entry name" value="Cyt_trans-like"/>
</dbReference>
<evidence type="ECO:0000259" key="17">
    <source>
        <dbReference type="Pfam" id="PF01467"/>
    </source>
</evidence>
<dbReference type="Gene3D" id="3.90.950.10">
    <property type="match status" value="1"/>
</dbReference>
<evidence type="ECO:0000256" key="14">
    <source>
        <dbReference type="ARBA" id="ARBA00048174"/>
    </source>
</evidence>
<dbReference type="PANTHER" id="PTHR34699:SF2">
    <property type="entry name" value="NON-CANONICAL PURINE NTP PHOSPHATASE_PRRC1 DOMAIN-CONTAINING PROTEIN"/>
    <property type="match status" value="1"/>
</dbReference>
<comment type="cofactor">
    <cofactor evidence="2">
        <name>Mg(2+)</name>
        <dbReference type="ChEBI" id="CHEBI:18420"/>
    </cofactor>
</comment>
<feature type="domain" description="Non-canonical purine NTP phosphatase/PRRC1" evidence="18">
    <location>
        <begin position="156"/>
        <end position="313"/>
    </location>
</feature>
<dbReference type="GO" id="GO:0004595">
    <property type="term" value="F:pantetheine-phosphate adenylyltransferase activity"/>
    <property type="evidence" value="ECO:0007669"/>
    <property type="project" value="UniProtKB-UniRule"/>
</dbReference>
<dbReference type="Pfam" id="PF01467">
    <property type="entry name" value="CTP_transf_like"/>
    <property type="match status" value="1"/>
</dbReference>
<comment type="pathway">
    <text evidence="16">Cofactor biosynthesis; coenzyme A biosynthesis.</text>
</comment>
<evidence type="ECO:0000313" key="19">
    <source>
        <dbReference type="EMBL" id="AAT43093.1"/>
    </source>
</evidence>
<dbReference type="PANTHER" id="PTHR34699">
    <property type="match status" value="1"/>
</dbReference>
<dbReference type="eggNOG" id="arCOG01221">
    <property type="taxonomic scope" value="Archaea"/>
</dbReference>
<comment type="catalytic activity">
    <reaction evidence="16">
        <text>(R)-4'-phosphopantetheine + ATP + H(+) = 3'-dephospho-CoA + diphosphate</text>
        <dbReference type="Rhea" id="RHEA:19801"/>
        <dbReference type="ChEBI" id="CHEBI:15378"/>
        <dbReference type="ChEBI" id="CHEBI:30616"/>
        <dbReference type="ChEBI" id="CHEBI:33019"/>
        <dbReference type="ChEBI" id="CHEBI:57328"/>
        <dbReference type="ChEBI" id="CHEBI:61723"/>
        <dbReference type="EC" id="2.7.7.3"/>
    </reaction>
</comment>
<dbReference type="InterPro" id="IPR023540">
    <property type="entry name" value="PPAT_arch"/>
</dbReference>
<dbReference type="Proteomes" id="UP000000438">
    <property type="component" value="Chromosome"/>
</dbReference>
<comment type="function">
    <text evidence="16">Reversibly transfers an adenylyl group from ATP to 4'-phosphopantetheine, yielding dephospho-CoA (dPCoA) and pyrophosphate.</text>
</comment>
<dbReference type="GO" id="GO:0009117">
    <property type="term" value="P:nucleotide metabolic process"/>
    <property type="evidence" value="ECO:0007669"/>
    <property type="project" value="UniProtKB-KW"/>
</dbReference>
<evidence type="ECO:0000256" key="15">
    <source>
        <dbReference type="ARBA" id="ARBA00048781"/>
    </source>
</evidence>
<dbReference type="InterPro" id="IPR026533">
    <property type="entry name" value="NTPase/PRRC1"/>
</dbReference>
<keyword evidence="5 16" id="KW-0548">Nucleotidyltransferase</keyword>
<dbReference type="AlphaFoldDB" id="Q6L1Q9"/>
<name>Q6L1Q9_PICTO</name>
<organism evidence="19 20">
    <name type="scientific">Picrophilus torridus (strain ATCC 700027 / DSM 9790 / JCM 10055 / NBRC 100828 / KAW 2/3)</name>
    <dbReference type="NCBI Taxonomy" id="1122961"/>
    <lineage>
        <taxon>Archaea</taxon>
        <taxon>Methanobacteriati</taxon>
        <taxon>Thermoplasmatota</taxon>
        <taxon>Thermoplasmata</taxon>
        <taxon>Thermoplasmatales</taxon>
        <taxon>Picrophilaceae</taxon>
        <taxon>Picrophilus</taxon>
    </lineage>
</organism>
<dbReference type="HOGENOM" id="CLU_887399_0_0_2"/>
<keyword evidence="13" id="KW-0464">Manganese</keyword>
<comment type="subcellular location">
    <subcellularLocation>
        <location evidence="16">Cytoplasm</location>
    </subcellularLocation>
</comment>
<evidence type="ECO:0000256" key="9">
    <source>
        <dbReference type="ARBA" id="ARBA00022840"/>
    </source>
</evidence>
<dbReference type="UniPathway" id="UPA00241"/>
<keyword evidence="7 16" id="KW-0547">Nucleotide-binding</keyword>
<dbReference type="Pfam" id="PF01931">
    <property type="entry name" value="NTPase_I-T"/>
    <property type="match status" value="1"/>
</dbReference>
<protein>
    <recommendedName>
        <fullName evidence="16">Phosphopantetheine adenylyltransferase</fullName>
        <ecNumber evidence="16">2.7.7.3</ecNumber>
    </recommendedName>
    <alternativeName>
        <fullName evidence="16">Dephospho-CoA pyrophosphorylase</fullName>
    </alternativeName>
    <alternativeName>
        <fullName evidence="16">Pantetheine-phosphate adenylyltransferase</fullName>
        <shortName evidence="16">PPAT</shortName>
    </alternativeName>
</protein>
<dbReference type="GO" id="GO:0015937">
    <property type="term" value="P:coenzyme A biosynthetic process"/>
    <property type="evidence" value="ECO:0007669"/>
    <property type="project" value="UniProtKB-UniRule"/>
</dbReference>
<dbReference type="SUPFAM" id="SSF52972">
    <property type="entry name" value="ITPase-like"/>
    <property type="match status" value="1"/>
</dbReference>
<dbReference type="PaxDb" id="263820-PTO0508"/>
<feature type="domain" description="Cytidyltransferase-like" evidence="17">
    <location>
        <begin position="4"/>
        <end position="136"/>
    </location>
</feature>
<evidence type="ECO:0000259" key="18">
    <source>
        <dbReference type="Pfam" id="PF01931"/>
    </source>
</evidence>
<dbReference type="GO" id="GO:0005524">
    <property type="term" value="F:ATP binding"/>
    <property type="evidence" value="ECO:0007669"/>
    <property type="project" value="UniProtKB-KW"/>
</dbReference>
<keyword evidence="6" id="KW-0479">Metal-binding</keyword>
<evidence type="ECO:0000256" key="12">
    <source>
        <dbReference type="ARBA" id="ARBA00023080"/>
    </source>
</evidence>
<keyword evidence="3 16" id="KW-0963">Cytoplasm</keyword>
<comment type="catalytic activity">
    <reaction evidence="15">
        <text>XTP + H2O = XDP + phosphate + H(+)</text>
        <dbReference type="Rhea" id="RHEA:28406"/>
        <dbReference type="ChEBI" id="CHEBI:15377"/>
        <dbReference type="ChEBI" id="CHEBI:15378"/>
        <dbReference type="ChEBI" id="CHEBI:43474"/>
        <dbReference type="ChEBI" id="CHEBI:59884"/>
        <dbReference type="ChEBI" id="CHEBI:61314"/>
        <dbReference type="EC" id="3.6.1.73"/>
    </reaction>
</comment>
<evidence type="ECO:0000256" key="6">
    <source>
        <dbReference type="ARBA" id="ARBA00022723"/>
    </source>
</evidence>
<dbReference type="GeneID" id="2845309"/>
<dbReference type="RefSeq" id="WP_011177309.1">
    <property type="nucleotide sequence ID" value="NC_005877.1"/>
</dbReference>
<dbReference type="GO" id="GO:0046872">
    <property type="term" value="F:metal ion binding"/>
    <property type="evidence" value="ECO:0007669"/>
    <property type="project" value="UniProtKB-KW"/>
</dbReference>
<dbReference type="SUPFAM" id="SSF52374">
    <property type="entry name" value="Nucleotidylyl transferase"/>
    <property type="match status" value="1"/>
</dbReference>
<comment type="similarity">
    <text evidence="16">Belongs to the eukaryotic CoaD family.</text>
</comment>
<dbReference type="HAMAP" id="MF_00647">
    <property type="entry name" value="PPAT_arch"/>
    <property type="match status" value="1"/>
</dbReference>
<dbReference type="OrthoDB" id="53228at2157"/>
<dbReference type="GO" id="GO:0005737">
    <property type="term" value="C:cytoplasm"/>
    <property type="evidence" value="ECO:0007669"/>
    <property type="project" value="UniProtKB-SubCell"/>
</dbReference>
<keyword evidence="4 16" id="KW-0808">Transferase</keyword>
<dbReference type="STRING" id="263820.PTO0508"/>
<comment type="catalytic activity">
    <reaction evidence="14">
        <text>ITP + H2O = IDP + phosphate + H(+)</text>
        <dbReference type="Rhea" id="RHEA:28330"/>
        <dbReference type="ChEBI" id="CHEBI:15377"/>
        <dbReference type="ChEBI" id="CHEBI:15378"/>
        <dbReference type="ChEBI" id="CHEBI:43474"/>
        <dbReference type="ChEBI" id="CHEBI:58280"/>
        <dbReference type="ChEBI" id="CHEBI:61402"/>
        <dbReference type="EC" id="3.6.1.73"/>
    </reaction>
</comment>
<sequence length="319" mass="36742">MITLVGGTFNCIHIGHKRLLRTAISFKDDLIIGLTSDDYTRKNKSYKIPYEKRKMELERFISKYTERFIIRPIDSPYGSTLEVNEPARIVVSPETYLNALKINERRAELGLMPINIVRVPFVLAEDLFPVSSTRILNNEITKTGKRKKTIKISISTGNDVKERALKVFLSNHMKNFRVTRNSDYKLEAEQPFGSDTERFAVERALSGLKDNDYSVGVESGLYYNKINDRYYDVHFCAVIDRYGRITTGYSRGFEIPYKIVDYIKSGVSAPYEKYTGIENIGKKNGIIGEITFNKIRRFDLIYDSIEMAFAPRINPSIYI</sequence>
<evidence type="ECO:0000256" key="1">
    <source>
        <dbReference type="ARBA" id="ARBA00001936"/>
    </source>
</evidence>
<evidence type="ECO:0000256" key="4">
    <source>
        <dbReference type="ARBA" id="ARBA00022679"/>
    </source>
</evidence>
<evidence type="ECO:0000256" key="13">
    <source>
        <dbReference type="ARBA" id="ARBA00023211"/>
    </source>
</evidence>
<dbReference type="NCBIfam" id="NF001985">
    <property type="entry name" value="PRK00777.1"/>
    <property type="match status" value="1"/>
</dbReference>
<evidence type="ECO:0000313" key="20">
    <source>
        <dbReference type="Proteomes" id="UP000000438"/>
    </source>
</evidence>
<keyword evidence="10" id="KW-0460">Magnesium</keyword>
<evidence type="ECO:0000256" key="2">
    <source>
        <dbReference type="ARBA" id="ARBA00001946"/>
    </source>
</evidence>
<keyword evidence="11 16" id="KW-0173">Coenzyme A biosynthesis</keyword>
<keyword evidence="8" id="KW-0378">Hydrolase</keyword>